<protein>
    <submittedName>
        <fullName evidence="1">Uncharacterized protein</fullName>
    </submittedName>
</protein>
<sequence>MLIALACEAACVPVVVVTQTFKFFDKVLSHGNVSLMGREDIEIVPCQLAPMIITEIGPVPSTSAPAILRAKSLESND</sequence>
<dbReference type="Proteomes" id="UP001177023">
    <property type="component" value="Unassembled WGS sequence"/>
</dbReference>
<proteinExistence type="predicted"/>
<dbReference type="AlphaFoldDB" id="A0AA36CEX8"/>
<evidence type="ECO:0000313" key="2">
    <source>
        <dbReference type="Proteomes" id="UP001177023"/>
    </source>
</evidence>
<dbReference type="SUPFAM" id="SSF100950">
    <property type="entry name" value="NagB/RpiA/CoA transferase-like"/>
    <property type="match status" value="1"/>
</dbReference>
<dbReference type="InterPro" id="IPR037171">
    <property type="entry name" value="NagB/RpiA_transferase-like"/>
</dbReference>
<feature type="non-terminal residue" evidence="1">
    <location>
        <position position="1"/>
    </location>
</feature>
<dbReference type="EMBL" id="CATQJA010001347">
    <property type="protein sequence ID" value="CAJ0566885.1"/>
    <property type="molecule type" value="Genomic_DNA"/>
</dbReference>
<evidence type="ECO:0000313" key="1">
    <source>
        <dbReference type="EMBL" id="CAJ0566885.1"/>
    </source>
</evidence>
<keyword evidence="2" id="KW-1185">Reference proteome</keyword>
<organism evidence="1 2">
    <name type="scientific">Mesorhabditis spiculigera</name>
    <dbReference type="NCBI Taxonomy" id="96644"/>
    <lineage>
        <taxon>Eukaryota</taxon>
        <taxon>Metazoa</taxon>
        <taxon>Ecdysozoa</taxon>
        <taxon>Nematoda</taxon>
        <taxon>Chromadorea</taxon>
        <taxon>Rhabditida</taxon>
        <taxon>Rhabditina</taxon>
        <taxon>Rhabditomorpha</taxon>
        <taxon>Rhabditoidea</taxon>
        <taxon>Rhabditidae</taxon>
        <taxon>Mesorhabditinae</taxon>
        <taxon>Mesorhabditis</taxon>
    </lineage>
</organism>
<comment type="caution">
    <text evidence="1">The sequence shown here is derived from an EMBL/GenBank/DDBJ whole genome shotgun (WGS) entry which is preliminary data.</text>
</comment>
<accession>A0AA36CEX8</accession>
<gene>
    <name evidence="1" type="ORF">MSPICULIGERA_LOCUS5468</name>
</gene>
<name>A0AA36CEX8_9BILA</name>
<reference evidence="1" key="1">
    <citation type="submission" date="2023-06" db="EMBL/GenBank/DDBJ databases">
        <authorList>
            <person name="Delattre M."/>
        </authorList>
    </citation>
    <scope>NUCLEOTIDE SEQUENCE</scope>
    <source>
        <strain evidence="1">AF72</strain>
    </source>
</reference>